<dbReference type="Proteomes" id="UP000821853">
    <property type="component" value="Chromosome 3"/>
</dbReference>
<organism evidence="1 2">
    <name type="scientific">Haemaphysalis longicornis</name>
    <name type="common">Bush tick</name>
    <dbReference type="NCBI Taxonomy" id="44386"/>
    <lineage>
        <taxon>Eukaryota</taxon>
        <taxon>Metazoa</taxon>
        <taxon>Ecdysozoa</taxon>
        <taxon>Arthropoda</taxon>
        <taxon>Chelicerata</taxon>
        <taxon>Arachnida</taxon>
        <taxon>Acari</taxon>
        <taxon>Parasitiformes</taxon>
        <taxon>Ixodida</taxon>
        <taxon>Ixodoidea</taxon>
        <taxon>Ixodidae</taxon>
        <taxon>Haemaphysalinae</taxon>
        <taxon>Haemaphysalis</taxon>
    </lineage>
</organism>
<evidence type="ECO:0000313" key="2">
    <source>
        <dbReference type="Proteomes" id="UP000821853"/>
    </source>
</evidence>
<dbReference type="AlphaFoldDB" id="A0A9J6G474"/>
<keyword evidence="2" id="KW-1185">Reference proteome</keyword>
<comment type="caution">
    <text evidence="1">The sequence shown here is derived from an EMBL/GenBank/DDBJ whole genome shotgun (WGS) entry which is preliminary data.</text>
</comment>
<dbReference type="VEuPathDB" id="VectorBase:HLOH_045659"/>
<dbReference type="OrthoDB" id="10613485at2759"/>
<sequence>MAYSAGTMPLGSCNLVLYCCAQLNYGYSPLQEAGDVGNFERLWNVTASIRPWQRPMLIIGDSGDNELGRFRDILRYRHAKETFVAATANWCLRQGYAGVFLQWPHGPRFALDHVVPVMVELQQLFLARSLTLGTVLPQDEIEANWTHLHELATALGEASIVLKPPVYTSRHFTHWTFRLATLSHDTNNHVGAGFVNSLSGTHYCLKGCKRVQSCQASPLRNIKTA</sequence>
<name>A0A9J6G474_HAELO</name>
<gene>
    <name evidence="1" type="ORF">HPB48_018792</name>
</gene>
<evidence type="ECO:0000313" key="1">
    <source>
        <dbReference type="EMBL" id="KAH9369344.1"/>
    </source>
</evidence>
<accession>A0A9J6G474</accession>
<proteinExistence type="predicted"/>
<dbReference type="EMBL" id="JABSTR010000005">
    <property type="protein sequence ID" value="KAH9369344.1"/>
    <property type="molecule type" value="Genomic_DNA"/>
</dbReference>
<protein>
    <submittedName>
        <fullName evidence="1">Uncharacterized protein</fullName>
    </submittedName>
</protein>
<reference evidence="1 2" key="1">
    <citation type="journal article" date="2020" name="Cell">
        <title>Large-Scale Comparative Analyses of Tick Genomes Elucidate Their Genetic Diversity and Vector Capacities.</title>
        <authorList>
            <consortium name="Tick Genome and Microbiome Consortium (TIGMIC)"/>
            <person name="Jia N."/>
            <person name="Wang J."/>
            <person name="Shi W."/>
            <person name="Du L."/>
            <person name="Sun Y."/>
            <person name="Zhan W."/>
            <person name="Jiang J.F."/>
            <person name="Wang Q."/>
            <person name="Zhang B."/>
            <person name="Ji P."/>
            <person name="Bell-Sakyi L."/>
            <person name="Cui X.M."/>
            <person name="Yuan T.T."/>
            <person name="Jiang B.G."/>
            <person name="Yang W.F."/>
            <person name="Lam T.T."/>
            <person name="Chang Q.C."/>
            <person name="Ding S.J."/>
            <person name="Wang X.J."/>
            <person name="Zhu J.G."/>
            <person name="Ruan X.D."/>
            <person name="Zhao L."/>
            <person name="Wei J.T."/>
            <person name="Ye R.Z."/>
            <person name="Que T.C."/>
            <person name="Du C.H."/>
            <person name="Zhou Y.H."/>
            <person name="Cheng J.X."/>
            <person name="Dai P.F."/>
            <person name="Guo W.B."/>
            <person name="Han X.H."/>
            <person name="Huang E.J."/>
            <person name="Li L.F."/>
            <person name="Wei W."/>
            <person name="Gao Y.C."/>
            <person name="Liu J.Z."/>
            <person name="Shao H.Z."/>
            <person name="Wang X."/>
            <person name="Wang C.C."/>
            <person name="Yang T.C."/>
            <person name="Huo Q.B."/>
            <person name="Li W."/>
            <person name="Chen H.Y."/>
            <person name="Chen S.E."/>
            <person name="Zhou L.G."/>
            <person name="Ni X.B."/>
            <person name="Tian J.H."/>
            <person name="Sheng Y."/>
            <person name="Liu T."/>
            <person name="Pan Y.S."/>
            <person name="Xia L.Y."/>
            <person name="Li J."/>
            <person name="Zhao F."/>
            <person name="Cao W.C."/>
        </authorList>
    </citation>
    <scope>NUCLEOTIDE SEQUENCE [LARGE SCALE GENOMIC DNA]</scope>
    <source>
        <strain evidence="1">HaeL-2018</strain>
    </source>
</reference>